<organism evidence="2 3">
    <name type="scientific">Pseudoleptotrichia goodfellowii F0264</name>
    <dbReference type="NCBI Taxonomy" id="596323"/>
    <lineage>
        <taxon>Bacteria</taxon>
        <taxon>Fusobacteriati</taxon>
        <taxon>Fusobacteriota</taxon>
        <taxon>Fusobacteriia</taxon>
        <taxon>Fusobacteriales</taxon>
        <taxon>Leptotrichiaceae</taxon>
        <taxon>Pseudoleptotrichia</taxon>
    </lineage>
</organism>
<reference evidence="2 3" key="1">
    <citation type="submission" date="2009-10" db="EMBL/GenBank/DDBJ databases">
        <authorList>
            <person name="Harkins D.M."/>
            <person name="Madupu R."/>
            <person name="Durkin A.S."/>
            <person name="Torralba M."/>
            <person name="Methe B."/>
            <person name="Sutton G.G."/>
            <person name="Strausberg R.L."/>
            <person name="Nelson K.E."/>
        </authorList>
    </citation>
    <scope>NUCLEOTIDE SEQUENCE [LARGE SCALE GENOMIC DNA]</scope>
    <source>
        <strain evidence="2 3">F0264</strain>
    </source>
</reference>
<feature type="domain" description="DUF7916" evidence="1">
    <location>
        <begin position="43"/>
        <end position="335"/>
    </location>
</feature>
<dbReference type="Pfam" id="PF25509">
    <property type="entry name" value="DUF7916"/>
    <property type="match status" value="1"/>
</dbReference>
<dbReference type="InterPro" id="IPR011060">
    <property type="entry name" value="RibuloseP-bd_barrel"/>
</dbReference>
<dbReference type="SUPFAM" id="SSF51366">
    <property type="entry name" value="Ribulose-phoshate binding barrel"/>
    <property type="match status" value="1"/>
</dbReference>
<dbReference type="InterPro" id="IPR057238">
    <property type="entry name" value="DUF7916"/>
</dbReference>
<dbReference type="Proteomes" id="UP000004226">
    <property type="component" value="Unassembled WGS sequence"/>
</dbReference>
<dbReference type="AlphaFoldDB" id="D0GP71"/>
<accession>D0GP71</accession>
<dbReference type="EMBL" id="ADAD01000182">
    <property type="protein sequence ID" value="EEY34119.1"/>
    <property type="molecule type" value="Genomic_DNA"/>
</dbReference>
<name>D0GP71_9FUSO</name>
<proteinExistence type="predicted"/>
<protein>
    <recommendedName>
        <fullName evidence="1">DUF7916 domain-containing protein</fullName>
    </recommendedName>
</protein>
<evidence type="ECO:0000313" key="2">
    <source>
        <dbReference type="EMBL" id="EEY34119.1"/>
    </source>
</evidence>
<keyword evidence="3" id="KW-1185">Reference proteome</keyword>
<sequence>MKIKKNFFDKIKIIGYKNNIKNAENLKMKIAEMEMEIMPKRLLNCFASDFKKMTKEELINAIKASEGRTVLSENVADRRTVTGDVTNSELARAFGADLILLNGLDVYNPVIASLPESDEPIKLLKKLTGRPVGLNLEPVDLNADMLENLEVIPEGRMCSEKTLKKATEMGFDFVCLTGNPGTGVTNKETVNGIKLAKKYFDGMIIAGKMHGAGVNERIVNLDVIKQFLESGADVIMLPAVGTIPGFTHDEMIEAVKYIKENGGLVMSAIGTSQESSTRETIREIAIMNKIAGVDIQHIGDAGYAGVAPYENIMELSMAIRGVRHTIRMIAASNDR</sequence>
<comment type="caution">
    <text evidence="2">The sequence shown here is derived from an EMBL/GenBank/DDBJ whole genome shotgun (WGS) entry which is preliminary data.</text>
</comment>
<dbReference type="eggNOG" id="COG0826">
    <property type="taxonomic scope" value="Bacteria"/>
</dbReference>
<evidence type="ECO:0000313" key="3">
    <source>
        <dbReference type="Proteomes" id="UP000004226"/>
    </source>
</evidence>
<evidence type="ECO:0000259" key="1">
    <source>
        <dbReference type="Pfam" id="PF25509"/>
    </source>
</evidence>
<gene>
    <name evidence="2" type="ORF">HMPREF0554_0723</name>
</gene>